<gene>
    <name evidence="3" type="ordered locus">Mpet_1601</name>
</gene>
<dbReference type="HOGENOM" id="CLU_153623_0_0_2"/>
<keyword evidence="4" id="KW-1185">Reference proteome</keyword>
<dbReference type="Proteomes" id="UP000006565">
    <property type="component" value="Chromosome"/>
</dbReference>
<protein>
    <submittedName>
        <fullName evidence="3">Zinc finger SWIM domain protein</fullName>
    </submittedName>
</protein>
<evidence type="ECO:0000313" key="3">
    <source>
        <dbReference type="EMBL" id="ADN36358.1"/>
    </source>
</evidence>
<dbReference type="InterPro" id="IPR007527">
    <property type="entry name" value="Znf_SWIM"/>
</dbReference>
<evidence type="ECO:0000313" key="4">
    <source>
        <dbReference type="Proteomes" id="UP000006565"/>
    </source>
</evidence>
<dbReference type="AlphaFoldDB" id="E1RGR3"/>
<dbReference type="eggNOG" id="arCOG01121">
    <property type="taxonomic scope" value="Archaea"/>
</dbReference>
<evidence type="ECO:0000259" key="2">
    <source>
        <dbReference type="PROSITE" id="PS50966"/>
    </source>
</evidence>
<dbReference type="KEGG" id="mpi:Mpet_1601"/>
<dbReference type="EMBL" id="CP002117">
    <property type="protein sequence ID" value="ADN36358.1"/>
    <property type="molecule type" value="Genomic_DNA"/>
</dbReference>
<keyword evidence="1" id="KW-0479">Metal-binding</keyword>
<reference evidence="3 4" key="1">
    <citation type="journal article" date="2010" name="Stand. Genomic Sci.">
        <title>Complete genome sequence of Methanoplanus petrolearius type strain (SEBR 4847).</title>
        <authorList>
            <person name="Brambilla E."/>
            <person name="Djao O.D."/>
            <person name="Daligault H."/>
            <person name="Lapidus A."/>
            <person name="Lucas S."/>
            <person name="Hammon N."/>
            <person name="Nolan M."/>
            <person name="Tice H."/>
            <person name="Cheng J.F."/>
            <person name="Han C."/>
            <person name="Tapia R."/>
            <person name="Goodwin L."/>
            <person name="Pitluck S."/>
            <person name="Liolios K."/>
            <person name="Ivanova N."/>
            <person name="Mavromatis K."/>
            <person name="Mikhailova N."/>
            <person name="Pati A."/>
            <person name="Chen A."/>
            <person name="Palaniappan K."/>
            <person name="Land M."/>
            <person name="Hauser L."/>
            <person name="Chang Y.J."/>
            <person name="Jeffries C.D."/>
            <person name="Rohde M."/>
            <person name="Spring S."/>
            <person name="Sikorski J."/>
            <person name="Goker M."/>
            <person name="Woyke T."/>
            <person name="Bristow J."/>
            <person name="Eisen J.A."/>
            <person name="Markowitz V."/>
            <person name="Hugenholtz P."/>
            <person name="Kyrpides N.C."/>
            <person name="Klenk H.P."/>
        </authorList>
    </citation>
    <scope>NUCLEOTIDE SEQUENCE [LARGE SCALE GENOMIC DNA]</scope>
    <source>
        <strain evidence="4">DSM 11571 / OCM 486 / SEBR 4847</strain>
    </source>
</reference>
<organism evidence="3 4">
    <name type="scientific">Methanolacinia petrolearia (strain DSM 11571 / OCM 486 / SEBR 4847)</name>
    <name type="common">Methanoplanus petrolearius</name>
    <dbReference type="NCBI Taxonomy" id="679926"/>
    <lineage>
        <taxon>Archaea</taxon>
        <taxon>Methanobacteriati</taxon>
        <taxon>Methanobacteriota</taxon>
        <taxon>Stenosarchaea group</taxon>
        <taxon>Methanomicrobia</taxon>
        <taxon>Methanomicrobiales</taxon>
        <taxon>Methanomicrobiaceae</taxon>
        <taxon>Methanolacinia</taxon>
    </lineage>
</organism>
<sequence>MVTAMQGRFSPEEILLEETIESILKKYPQKGRKALDAVQDGKIHKYLDFFVVDGTSDTYVVDDDFCACNDFCFRGIMCWHILAVRIARLTGGYDEINEWYQDRWSVAGKNGGDTETDSNNNIS</sequence>
<proteinExistence type="predicted"/>
<keyword evidence="1" id="KW-0863">Zinc-finger</keyword>
<evidence type="ECO:0000256" key="1">
    <source>
        <dbReference type="PROSITE-ProRule" id="PRU00325"/>
    </source>
</evidence>
<dbReference type="STRING" id="679926.Mpet_1601"/>
<name>E1RGR3_METP4</name>
<dbReference type="GO" id="GO:0008270">
    <property type="term" value="F:zinc ion binding"/>
    <property type="evidence" value="ECO:0007669"/>
    <property type="project" value="UniProtKB-KW"/>
</dbReference>
<dbReference type="Pfam" id="PF04434">
    <property type="entry name" value="SWIM"/>
    <property type="match status" value="1"/>
</dbReference>
<accession>E1RGR3</accession>
<dbReference type="PROSITE" id="PS50966">
    <property type="entry name" value="ZF_SWIM"/>
    <property type="match status" value="1"/>
</dbReference>
<keyword evidence="1" id="KW-0862">Zinc</keyword>
<feature type="domain" description="SWIM-type" evidence="2">
    <location>
        <begin position="49"/>
        <end position="89"/>
    </location>
</feature>